<dbReference type="HOGENOM" id="CLU_073042_0_0_5"/>
<dbReference type="STRING" id="715226.ABI_24800"/>
<dbReference type="Pfam" id="PF06439">
    <property type="entry name" value="3keto-disac_hyd"/>
    <property type="match status" value="1"/>
</dbReference>
<dbReference type="EMBL" id="GL883078">
    <property type="protein sequence ID" value="EGF91067.1"/>
    <property type="molecule type" value="Genomic_DNA"/>
</dbReference>
<sequence length="189" mass="20701">MTIHEKGGEESQGGGDIITRARYADFELTVDFRITPGANSGIKIFAQSDLPPIDKTTGQPVKVGSGIGMEFQVLDDALHPDARLGRDGNRTVGSFYDVMPAPKDKLVNPPGQWNTARILAKGNTVTFWLNGRQTVSFERGSEAFRAAVAQSKFKDIPGFGEWQDGHILLQDHGNTVSYRNIKLRDLSAQ</sequence>
<dbReference type="eggNOG" id="COG2152">
    <property type="taxonomic scope" value="Bacteria"/>
</dbReference>
<gene>
    <name evidence="2" type="ORF">ABI_24800</name>
</gene>
<dbReference type="Gene3D" id="2.60.120.560">
    <property type="entry name" value="Exo-inulinase, domain 1"/>
    <property type="match status" value="1"/>
</dbReference>
<accession>F4QP09</accession>
<reference evidence="3" key="1">
    <citation type="submission" date="2011-03" db="EMBL/GenBank/DDBJ databases">
        <title>Draft genome sequence of Brevundimonas diminuta.</title>
        <authorList>
            <person name="Brown P.J.B."/>
            <person name="Buechlein A."/>
            <person name="Hemmerich C."/>
            <person name="Brun Y.V."/>
        </authorList>
    </citation>
    <scope>NUCLEOTIDE SEQUENCE [LARGE SCALE GENOMIC DNA]</scope>
    <source>
        <strain evidence="3">C19</strain>
    </source>
</reference>
<keyword evidence="3" id="KW-1185">Reference proteome</keyword>
<dbReference type="GO" id="GO:0016787">
    <property type="term" value="F:hydrolase activity"/>
    <property type="evidence" value="ECO:0007669"/>
    <property type="project" value="InterPro"/>
</dbReference>
<proteinExistence type="predicted"/>
<evidence type="ECO:0000313" key="2">
    <source>
        <dbReference type="EMBL" id="EGF91067.1"/>
    </source>
</evidence>
<protein>
    <recommendedName>
        <fullName evidence="1">3-keto-alpha-glucoside-1,2-lyase/3-keto-2-hydroxy-glucal hydratase domain-containing protein</fullName>
    </recommendedName>
</protein>
<name>F4QP09_9CAUL</name>
<feature type="domain" description="3-keto-alpha-glucoside-1,2-lyase/3-keto-2-hydroxy-glucal hydratase" evidence="1">
    <location>
        <begin position="8"/>
        <end position="184"/>
    </location>
</feature>
<dbReference type="Proteomes" id="UP000006512">
    <property type="component" value="Unassembled WGS sequence"/>
</dbReference>
<dbReference type="InterPro" id="IPR010496">
    <property type="entry name" value="AL/BT2_dom"/>
</dbReference>
<dbReference type="AlphaFoldDB" id="F4QP09"/>
<evidence type="ECO:0000313" key="3">
    <source>
        <dbReference type="Proteomes" id="UP000006512"/>
    </source>
</evidence>
<evidence type="ECO:0000259" key="1">
    <source>
        <dbReference type="Pfam" id="PF06439"/>
    </source>
</evidence>
<organism evidence="2 3">
    <name type="scientific">Asticcacaulis biprosthecium C19</name>
    <dbReference type="NCBI Taxonomy" id="715226"/>
    <lineage>
        <taxon>Bacteria</taxon>
        <taxon>Pseudomonadati</taxon>
        <taxon>Pseudomonadota</taxon>
        <taxon>Alphaproteobacteria</taxon>
        <taxon>Caulobacterales</taxon>
        <taxon>Caulobacteraceae</taxon>
        <taxon>Asticcacaulis</taxon>
    </lineage>
</organism>